<evidence type="ECO:0000256" key="3">
    <source>
        <dbReference type="ARBA" id="ARBA00004613"/>
    </source>
</evidence>
<dbReference type="InterPro" id="IPR050557">
    <property type="entry name" value="RTX_toxin/Mannuronan_C5-epim"/>
</dbReference>
<dbReference type="Gene3D" id="2.160.20.10">
    <property type="entry name" value="Single-stranded right-handed beta-helix, Pectin lyase-like"/>
    <property type="match status" value="1"/>
</dbReference>
<evidence type="ECO:0000256" key="1">
    <source>
        <dbReference type="ARBA" id="ARBA00001913"/>
    </source>
</evidence>
<dbReference type="InterPro" id="IPR006626">
    <property type="entry name" value="PbH1"/>
</dbReference>
<evidence type="ECO:0000256" key="4">
    <source>
        <dbReference type="ARBA" id="ARBA00022525"/>
    </source>
</evidence>
<dbReference type="PRINTS" id="PR00313">
    <property type="entry name" value="CABNDNGRPT"/>
</dbReference>
<dbReference type="Gene3D" id="2.150.10.10">
    <property type="entry name" value="Serralysin-like metalloprotease, C-terminal"/>
    <property type="match status" value="4"/>
</dbReference>
<comment type="subcellular location">
    <subcellularLocation>
        <location evidence="2">Membrane</location>
    </subcellularLocation>
    <subcellularLocation>
        <location evidence="3">Secreted</location>
    </subcellularLocation>
</comment>
<keyword evidence="4" id="KW-0964">Secreted</keyword>
<dbReference type="RefSeq" id="WP_418158878.1">
    <property type="nucleotide sequence ID" value="NZ_JBBLZC010000006.1"/>
</dbReference>
<dbReference type="InterPro" id="IPR011050">
    <property type="entry name" value="Pectin_lyase_fold/virulence"/>
</dbReference>
<dbReference type="InterPro" id="IPR001343">
    <property type="entry name" value="Hemolysn_Ca-bd"/>
</dbReference>
<accession>A0ABU8XRH8</accession>
<proteinExistence type="predicted"/>
<dbReference type="SMART" id="SM00710">
    <property type="entry name" value="PbH1"/>
    <property type="match status" value="6"/>
</dbReference>
<keyword evidence="8" id="KW-0472">Membrane</keyword>
<dbReference type="PANTHER" id="PTHR38340">
    <property type="entry name" value="S-LAYER PROTEIN"/>
    <property type="match status" value="1"/>
</dbReference>
<evidence type="ECO:0000256" key="9">
    <source>
        <dbReference type="SAM" id="MobiDB-lite"/>
    </source>
</evidence>
<dbReference type="Pfam" id="PF00353">
    <property type="entry name" value="HemolysinCabind"/>
    <property type="match status" value="5"/>
</dbReference>
<evidence type="ECO:0000259" key="10">
    <source>
        <dbReference type="Pfam" id="PF08548"/>
    </source>
</evidence>
<dbReference type="InterPro" id="IPR012334">
    <property type="entry name" value="Pectin_lyas_fold"/>
</dbReference>
<reference evidence="11 12" key="1">
    <citation type="submission" date="2024-01" db="EMBL/GenBank/DDBJ databases">
        <title>Multi-omics insights into the function and evolution of sodium benzoate biodegradation pathways in Benzoatithermus flavus gen. nov., sp. nov. from hot spring.</title>
        <authorList>
            <person name="Hu C.-J."/>
            <person name="Li W.-J."/>
        </authorList>
    </citation>
    <scope>NUCLEOTIDE SEQUENCE [LARGE SCALE GENOMIC DNA]</scope>
    <source>
        <strain evidence="11 12">SYSU G07066</strain>
    </source>
</reference>
<evidence type="ECO:0000256" key="7">
    <source>
        <dbReference type="ARBA" id="ARBA00023026"/>
    </source>
</evidence>
<dbReference type="PROSITE" id="PS00330">
    <property type="entry name" value="HEMOLYSIN_CALCIUM"/>
    <property type="match status" value="7"/>
</dbReference>
<dbReference type="SUPFAM" id="SSF51120">
    <property type="entry name" value="beta-Roll"/>
    <property type="match status" value="4"/>
</dbReference>
<dbReference type="InterPro" id="IPR013858">
    <property type="entry name" value="Peptidase_M10B_C"/>
</dbReference>
<dbReference type="SUPFAM" id="SSF51126">
    <property type="entry name" value="Pectin lyase-like"/>
    <property type="match status" value="2"/>
</dbReference>
<protein>
    <submittedName>
        <fullName evidence="11">M10 family metallopeptidase C-terminal domain-containing protein</fullName>
    </submittedName>
</protein>
<comment type="caution">
    <text evidence="11">The sequence shown here is derived from an EMBL/GenBank/DDBJ whole genome shotgun (WGS) entry which is preliminary data.</text>
</comment>
<evidence type="ECO:0000256" key="5">
    <source>
        <dbReference type="ARBA" id="ARBA00022656"/>
    </source>
</evidence>
<dbReference type="PRINTS" id="PR01488">
    <property type="entry name" value="RTXTOXINA"/>
</dbReference>
<dbReference type="PANTHER" id="PTHR38340:SF1">
    <property type="entry name" value="S-LAYER PROTEIN"/>
    <property type="match status" value="1"/>
</dbReference>
<evidence type="ECO:0000256" key="2">
    <source>
        <dbReference type="ARBA" id="ARBA00004370"/>
    </source>
</evidence>
<dbReference type="InterPro" id="IPR018511">
    <property type="entry name" value="Hemolysin-typ_Ca-bd_CS"/>
</dbReference>
<dbReference type="EMBL" id="JBBLZC010000006">
    <property type="protein sequence ID" value="MEK0083025.1"/>
    <property type="molecule type" value="Genomic_DNA"/>
</dbReference>
<organism evidence="11 12">
    <name type="scientific">Benzoatithermus flavus</name>
    <dbReference type="NCBI Taxonomy" id="3108223"/>
    <lineage>
        <taxon>Bacteria</taxon>
        <taxon>Pseudomonadati</taxon>
        <taxon>Pseudomonadota</taxon>
        <taxon>Alphaproteobacteria</taxon>
        <taxon>Geminicoccales</taxon>
        <taxon>Geminicoccaceae</taxon>
        <taxon>Benzoatithermus</taxon>
    </lineage>
</organism>
<comment type="cofactor">
    <cofactor evidence="1">
        <name>Ca(2+)</name>
        <dbReference type="ChEBI" id="CHEBI:29108"/>
    </cofactor>
</comment>
<evidence type="ECO:0000256" key="6">
    <source>
        <dbReference type="ARBA" id="ARBA00022737"/>
    </source>
</evidence>
<feature type="region of interest" description="Disordered" evidence="9">
    <location>
        <begin position="416"/>
        <end position="440"/>
    </location>
</feature>
<keyword evidence="6" id="KW-0677">Repeat</keyword>
<dbReference type="Pfam" id="PF08548">
    <property type="entry name" value="Peptidase_M10_C"/>
    <property type="match status" value="1"/>
</dbReference>
<feature type="compositionally biased region" description="Low complexity" evidence="9">
    <location>
        <begin position="416"/>
        <end position="427"/>
    </location>
</feature>
<name>A0ABU8XRH8_9PROT</name>
<dbReference type="InterPro" id="IPR059226">
    <property type="entry name" value="Choice_anch_Q_dom"/>
</dbReference>
<keyword evidence="12" id="KW-1185">Reference proteome</keyword>
<evidence type="ECO:0000313" key="12">
    <source>
        <dbReference type="Proteomes" id="UP001375743"/>
    </source>
</evidence>
<evidence type="ECO:0000256" key="8">
    <source>
        <dbReference type="ARBA" id="ARBA00023136"/>
    </source>
</evidence>
<dbReference type="Proteomes" id="UP001375743">
    <property type="component" value="Unassembled WGS sequence"/>
</dbReference>
<evidence type="ECO:0000313" key="11">
    <source>
        <dbReference type="EMBL" id="MEK0083025.1"/>
    </source>
</evidence>
<dbReference type="NCBIfam" id="NF041518">
    <property type="entry name" value="choice_anch_Q"/>
    <property type="match status" value="1"/>
</dbReference>
<dbReference type="InterPro" id="IPR003995">
    <property type="entry name" value="RTX_toxin_determinant-A"/>
</dbReference>
<keyword evidence="5" id="KW-0800">Toxin</keyword>
<gene>
    <name evidence="11" type="ORF">U1T56_07675</name>
</gene>
<keyword evidence="7" id="KW-0843">Virulence</keyword>
<sequence length="872" mass="85999">MATFTVTTLDDVVDAGDGRLSLREAIELANGNAGMDTINFAAALEGGRVVLSGSQLTITDHLRIDGDGNGDGAGITIDAAGGSRVMLIGGSGAQVSLEDLTVTGGKLDEGDGAGIQMEGGAQLSLTRCTVTGNITGDNAFLGDGDGSRGNGAGIDAGSGNILTIVDSTISDNDAFGVGGGITAGNYTTISITNSTISGNGAYFGGGGIHLENGSTLRVESSLLSGNHCASFYEYGFGGAIELIGGSAFISRSAIVGNHAAGGGGIEAASSQLTIVDSTIAGNSATMRYGYGSGSAISAGGQLTISGSTITNNHADWGGSVIEAGGQFSIGNSIVAGNNIGYYSDGDGIDGVITSSNGHNIFGAFVAGNVAGDLENVSGSLLFADVNSYSDGGLLSYNGGPTPTVALRNALDNPALGGADPAAAGTTDQRGLARAQPGTSSPDIGAFELAQSALSTRPTAGNDVLTGTAKANTLSGLAGADLLLGLAGNDTLSGGEGSDTLRGGLGNDLLDGGNGIDTASYRDATASVTVSLLTGRSSGALGVDTLVGIESLEGSAYADTLTGHAGANTLGGQQGDDKLYGLDGDDWLYGGSGNDLLEAGFGNDVIDGGAGIDLVSWANDGGTAGVTIDLRHGLMTRGTETDILIGIENADGTANADVIYGDHLANALGGGNGADTLYGRKGDDILAGGLGNDVLDGGAGFDLASFALGGAVTVDLSGTTDVARRGTETDRLVGIEGAIGSANADRMIGDAGANLFRGGPGKDTLTGGAGRDTFDYDSLQDSPVGTGRDVITDFTRGEDRIDLSGIDANTSAAGDQAFTRWVGTGPAGTAGSLGYAIVGGNTVIHGNVDGDAAWEFEIQLTGTKVLSLADFVL</sequence>
<feature type="domain" description="Peptidase M10 serralysin C-terminal" evidence="10">
    <location>
        <begin position="732"/>
        <end position="871"/>
    </location>
</feature>
<dbReference type="InterPro" id="IPR011049">
    <property type="entry name" value="Serralysin-like_metalloprot_C"/>
</dbReference>